<evidence type="ECO:0000313" key="17">
    <source>
        <dbReference type="Proteomes" id="UP000694521"/>
    </source>
</evidence>
<dbReference type="Ensembl" id="ENSACDT00005020245.1">
    <property type="protein sequence ID" value="ENSACDP00005016820.1"/>
    <property type="gene ID" value="ENSACDG00005012297.1"/>
</dbReference>
<name>A0A8B9EAH0_ANSCY</name>
<comment type="function">
    <text evidence="11">Subunit delta, of the mitochondrial membrane ATP synthase complex (F(1)F(0) ATP synthase or Complex V) that produces ATP from ADP in the presence of a proton gradient across the membrane which is generated by electron transport complexes of the respiratory chain. ATP synthase complex consist of a soluble F(1) head domain - the catalytic core - and a membrane F(1) domain - the membrane proton channel. These two domains are linked by a central stalk rotating inside the F(1) region and a stationary peripheral stalk. During catalysis, ATP synthesis in the catalytic domain of F(1) is coupled via a rotary mechanism of the central stalk subunits to proton translocation. In vivo, can only synthesize ATP although its ATP hydrolase activity can be activated artificially in vitro. With the central stalk subunit gamma, is essential for the biogenesis of F(1) catalytic part of the ATP synthase complex namely in the formation of F1 assembly intermediate.</text>
</comment>
<evidence type="ECO:0000256" key="1">
    <source>
        <dbReference type="ARBA" id="ARBA00004273"/>
    </source>
</evidence>
<feature type="domain" description="ATP synthase F1 complex delta/epsilon subunit N-terminal" evidence="15">
    <location>
        <begin position="80"/>
        <end position="129"/>
    </location>
</feature>
<feature type="region of interest" description="Disordered" evidence="14">
    <location>
        <begin position="317"/>
        <end position="449"/>
    </location>
</feature>
<evidence type="ECO:0000256" key="7">
    <source>
        <dbReference type="ARBA" id="ARBA00023065"/>
    </source>
</evidence>
<evidence type="ECO:0000256" key="5">
    <source>
        <dbReference type="ARBA" id="ARBA00022792"/>
    </source>
</evidence>
<feature type="region of interest" description="Disordered" evidence="14">
    <location>
        <begin position="42"/>
        <end position="70"/>
    </location>
</feature>
<evidence type="ECO:0000256" key="13">
    <source>
        <dbReference type="ARBA" id="ARBA00070799"/>
    </source>
</evidence>
<reference evidence="16" key="2">
    <citation type="submission" date="2025-09" db="UniProtKB">
        <authorList>
            <consortium name="Ensembl"/>
        </authorList>
    </citation>
    <scope>IDENTIFICATION</scope>
</reference>
<keyword evidence="7" id="KW-0406">Ion transport</keyword>
<dbReference type="Gene3D" id="2.60.15.10">
    <property type="entry name" value="F0F1 ATP synthase delta/epsilon subunit, N-terminal"/>
    <property type="match status" value="1"/>
</dbReference>
<evidence type="ECO:0000256" key="12">
    <source>
        <dbReference type="ARBA" id="ARBA00062932"/>
    </source>
</evidence>
<dbReference type="SUPFAM" id="SSF51344">
    <property type="entry name" value="Epsilon subunit of F1F0-ATP synthase N-terminal domain"/>
    <property type="match status" value="1"/>
</dbReference>
<evidence type="ECO:0000313" key="16">
    <source>
        <dbReference type="Ensembl" id="ENSACDP00005016820.1"/>
    </source>
</evidence>
<keyword evidence="3" id="KW-0813">Transport</keyword>
<keyword evidence="4" id="KW-0375">Hydrogen ion transport</keyword>
<feature type="region of interest" description="Disordered" evidence="14">
    <location>
        <begin position="248"/>
        <end position="280"/>
    </location>
</feature>
<feature type="compositionally biased region" description="Pro residues" evidence="14">
    <location>
        <begin position="60"/>
        <end position="70"/>
    </location>
</feature>
<evidence type="ECO:0000256" key="14">
    <source>
        <dbReference type="SAM" id="MobiDB-lite"/>
    </source>
</evidence>
<protein>
    <recommendedName>
        <fullName evidence="13">ATP synthase F(1) complex subunit delta, mitochondrial</fullName>
    </recommendedName>
    <alternativeName>
        <fullName evidence="10">ATP synthase F1 subunit delta</fullName>
    </alternativeName>
</protein>
<sequence>MLCARRLLRLAALPPPRARSYAEPAAGPAAMAFTFASPTQVGGGGRRAAGPGAAVTSQCPPGPVPSRPVPSIPAALSPQVFYNGAAVKQVDVPTLTGSFGILAAHVPTLQVLKPGVVTVYGEDGTATKYFGEDGDGDGDGGAVTGLCGAGRAPFGSGGPCPAAGGGTAGWGPRSAAEEGARRKAVVWGSGFLLLRGGLQHAQRLPPGQQPCPERPLPQTRGRHRELRQPRAWGLLRDLLRHFAPQLPGQQRAAAAGHRHHPADPERPPQRHATLPGHAPVPGAAPLPDAVLLLLLFLLLAPLVPGPRHQNYLRAAAGGRGLPAPAPRRPVPKPDPDVQAQRRPLAADGEPGDALQGGAAAAADAAEAAAQEGAPGRPRPLPLAAQPQVQPHQQQQQRLQRGQPRPGLRGLGLEAGGQGGHEVRVRRSIEPCRRPGAADSAGRGAPPPGG</sequence>
<evidence type="ECO:0000256" key="3">
    <source>
        <dbReference type="ARBA" id="ARBA00022448"/>
    </source>
</evidence>
<keyword evidence="8" id="KW-0496">Mitochondrion</keyword>
<dbReference type="CDD" id="cd12152">
    <property type="entry name" value="F1-ATPase_delta"/>
    <property type="match status" value="1"/>
</dbReference>
<comment type="subunit">
    <text evidence="12">Component of the ATP synthase complex composed at least of ATP5F1A/subunit alpha, ATP5F1B/subunit beta, ATP5MC1/subunit c (homooctomer), MT-ATP6/subunit a, MT-ATP8/subunit 8, ATP5ME/subunit e, ATP5MF/subunit f, ATP5MG/subunit g, ATP5MK/subunit k, ATP5MJ/subunit j, ATP5F1C/subunit gamma, ATP5F1D/subunit delta, ATP5F1E/subunit epsilon, ATP5PF/subunit F6, ATP5PB/subunit b, ATP5PD/subunit d, ATP5PO/subunit OSCP. ATP synthase complex consists of a soluble F(1) head domain (subunits alpha(3) and beta(3)) - the catalytic core - and a membrane F(0) domain - the membrane proton channel (subunits c, a, 8, e, f, g, k and j). These two domains are linked by a central stalk (subunits gamma, delta, and epsilon) rotating inside the F1 region and a stationary peripheral stalk (subunits F6, b, d, and OSCP). Component of a complex composed at least by ATPIF1, ATP5F1A, ATP5F1B, ATP5F1C AND ATP5F1E.</text>
</comment>
<dbReference type="Proteomes" id="UP000694521">
    <property type="component" value="Unplaced"/>
</dbReference>
<reference evidence="16" key="1">
    <citation type="submission" date="2025-08" db="UniProtKB">
        <authorList>
            <consortium name="Ensembl"/>
        </authorList>
    </citation>
    <scope>IDENTIFICATION</scope>
</reference>
<dbReference type="GO" id="GO:0045259">
    <property type="term" value="C:proton-transporting ATP synthase complex"/>
    <property type="evidence" value="ECO:0007669"/>
    <property type="project" value="InterPro"/>
</dbReference>
<accession>A0A8B9EAH0</accession>
<evidence type="ECO:0000256" key="2">
    <source>
        <dbReference type="ARBA" id="ARBA00005712"/>
    </source>
</evidence>
<organism evidence="16 17">
    <name type="scientific">Anser cygnoides</name>
    <name type="common">Swan goose</name>
    <dbReference type="NCBI Taxonomy" id="8845"/>
    <lineage>
        <taxon>Eukaryota</taxon>
        <taxon>Metazoa</taxon>
        <taxon>Chordata</taxon>
        <taxon>Craniata</taxon>
        <taxon>Vertebrata</taxon>
        <taxon>Euteleostomi</taxon>
        <taxon>Archelosauria</taxon>
        <taxon>Archosauria</taxon>
        <taxon>Dinosauria</taxon>
        <taxon>Saurischia</taxon>
        <taxon>Theropoda</taxon>
        <taxon>Coelurosauria</taxon>
        <taxon>Aves</taxon>
        <taxon>Neognathae</taxon>
        <taxon>Galloanserae</taxon>
        <taxon>Anseriformes</taxon>
        <taxon>Anatidae</taxon>
        <taxon>Anserinae</taxon>
        <taxon>Anser</taxon>
    </lineage>
</organism>
<evidence type="ECO:0000259" key="15">
    <source>
        <dbReference type="Pfam" id="PF02823"/>
    </source>
</evidence>
<evidence type="ECO:0000256" key="9">
    <source>
        <dbReference type="ARBA" id="ARBA00023136"/>
    </source>
</evidence>
<evidence type="ECO:0000256" key="10">
    <source>
        <dbReference type="ARBA" id="ARBA00032372"/>
    </source>
</evidence>
<dbReference type="Pfam" id="PF02823">
    <property type="entry name" value="ATP-synt_DE_N"/>
    <property type="match status" value="1"/>
</dbReference>
<keyword evidence="5" id="KW-0999">Mitochondrion inner membrane</keyword>
<keyword evidence="17" id="KW-1185">Reference proteome</keyword>
<dbReference type="InterPro" id="IPR001469">
    <property type="entry name" value="ATP_synth_F1_dsu/esu"/>
</dbReference>
<proteinExistence type="inferred from homology"/>
<dbReference type="GO" id="GO:0005743">
    <property type="term" value="C:mitochondrial inner membrane"/>
    <property type="evidence" value="ECO:0007669"/>
    <property type="project" value="UniProtKB-SubCell"/>
</dbReference>
<dbReference type="InterPro" id="IPR020546">
    <property type="entry name" value="ATP_synth_F1_dsu/esu_N"/>
</dbReference>
<comment type="subcellular location">
    <subcellularLocation>
        <location evidence="1">Mitochondrion inner membrane</location>
    </subcellularLocation>
</comment>
<dbReference type="GO" id="GO:0046933">
    <property type="term" value="F:proton-transporting ATP synthase activity, rotational mechanism"/>
    <property type="evidence" value="ECO:0007669"/>
    <property type="project" value="InterPro"/>
</dbReference>
<dbReference type="InterPro" id="IPR036771">
    <property type="entry name" value="ATPsynth_dsu/esu_N"/>
</dbReference>
<feature type="compositionally biased region" description="Low complexity" evidence="14">
    <location>
        <begin position="351"/>
        <end position="407"/>
    </location>
</feature>
<feature type="region of interest" description="Disordered" evidence="14">
    <location>
        <begin position="201"/>
        <end position="225"/>
    </location>
</feature>
<feature type="compositionally biased region" description="Gly residues" evidence="14">
    <location>
        <begin position="408"/>
        <end position="419"/>
    </location>
</feature>
<comment type="similarity">
    <text evidence="2">Belongs to the ATPase epsilon chain family.</text>
</comment>
<feature type="compositionally biased region" description="Basic and acidic residues" evidence="14">
    <location>
        <begin position="420"/>
        <end position="432"/>
    </location>
</feature>
<dbReference type="PANTHER" id="PTHR13822">
    <property type="entry name" value="ATP SYNTHASE DELTA/EPSILON CHAIN"/>
    <property type="match status" value="1"/>
</dbReference>
<dbReference type="PANTHER" id="PTHR13822:SF7">
    <property type="entry name" value="ATP SYNTHASE SUBUNIT DELTA, MITOCHONDRIAL"/>
    <property type="match status" value="1"/>
</dbReference>
<evidence type="ECO:0000256" key="4">
    <source>
        <dbReference type="ARBA" id="ARBA00022781"/>
    </source>
</evidence>
<evidence type="ECO:0000256" key="8">
    <source>
        <dbReference type="ARBA" id="ARBA00023128"/>
    </source>
</evidence>
<evidence type="ECO:0000256" key="6">
    <source>
        <dbReference type="ARBA" id="ARBA00022946"/>
    </source>
</evidence>
<keyword evidence="9" id="KW-0472">Membrane</keyword>
<dbReference type="AlphaFoldDB" id="A0A8B9EAH0"/>
<keyword evidence="6" id="KW-0809">Transit peptide</keyword>
<evidence type="ECO:0000256" key="11">
    <source>
        <dbReference type="ARBA" id="ARBA00056834"/>
    </source>
</evidence>